<sequence>MASHIICQRYLLVVFCIALVFASGLASGFNLPGLDCGKVSNRCDMAACSKSCGSKGGSCYGIVPGAFACCCHK</sequence>
<name>A0AAN9LMV1_CANGL</name>
<reference evidence="2 3" key="1">
    <citation type="submission" date="2024-01" db="EMBL/GenBank/DDBJ databases">
        <title>The genomes of 5 underutilized Papilionoideae crops provide insights into root nodulation and disease resistanc.</title>
        <authorList>
            <person name="Jiang F."/>
        </authorList>
    </citation>
    <scope>NUCLEOTIDE SEQUENCE [LARGE SCALE GENOMIC DNA]</scope>
    <source>
        <strain evidence="2">LVBAO_FW01</strain>
        <tissue evidence="2">Leaves</tissue>
    </source>
</reference>
<evidence type="ECO:0000256" key="1">
    <source>
        <dbReference type="SAM" id="SignalP"/>
    </source>
</evidence>
<organism evidence="2 3">
    <name type="scientific">Canavalia gladiata</name>
    <name type="common">Sword bean</name>
    <name type="synonym">Dolichos gladiatus</name>
    <dbReference type="NCBI Taxonomy" id="3824"/>
    <lineage>
        <taxon>Eukaryota</taxon>
        <taxon>Viridiplantae</taxon>
        <taxon>Streptophyta</taxon>
        <taxon>Embryophyta</taxon>
        <taxon>Tracheophyta</taxon>
        <taxon>Spermatophyta</taxon>
        <taxon>Magnoliopsida</taxon>
        <taxon>eudicotyledons</taxon>
        <taxon>Gunneridae</taxon>
        <taxon>Pentapetalae</taxon>
        <taxon>rosids</taxon>
        <taxon>fabids</taxon>
        <taxon>Fabales</taxon>
        <taxon>Fabaceae</taxon>
        <taxon>Papilionoideae</taxon>
        <taxon>50 kb inversion clade</taxon>
        <taxon>NPAAA clade</taxon>
        <taxon>indigoferoid/millettioid clade</taxon>
        <taxon>Phaseoleae</taxon>
        <taxon>Canavalia</taxon>
    </lineage>
</organism>
<protein>
    <submittedName>
        <fullName evidence="2">Uncharacterized protein</fullName>
    </submittedName>
</protein>
<feature type="chain" id="PRO_5042855873" evidence="1">
    <location>
        <begin position="27"/>
        <end position="73"/>
    </location>
</feature>
<keyword evidence="3" id="KW-1185">Reference proteome</keyword>
<comment type="caution">
    <text evidence="2">The sequence shown here is derived from an EMBL/GenBank/DDBJ whole genome shotgun (WGS) entry which is preliminary data.</text>
</comment>
<dbReference type="Proteomes" id="UP001367508">
    <property type="component" value="Unassembled WGS sequence"/>
</dbReference>
<proteinExistence type="predicted"/>
<feature type="signal peptide" evidence="1">
    <location>
        <begin position="1"/>
        <end position="26"/>
    </location>
</feature>
<dbReference type="EMBL" id="JAYMYQ010000004">
    <property type="protein sequence ID" value="KAK7338851.1"/>
    <property type="molecule type" value="Genomic_DNA"/>
</dbReference>
<dbReference type="AlphaFoldDB" id="A0AAN9LMV1"/>
<accession>A0AAN9LMV1</accession>
<evidence type="ECO:0000313" key="2">
    <source>
        <dbReference type="EMBL" id="KAK7338851.1"/>
    </source>
</evidence>
<keyword evidence="1" id="KW-0732">Signal</keyword>
<evidence type="ECO:0000313" key="3">
    <source>
        <dbReference type="Proteomes" id="UP001367508"/>
    </source>
</evidence>
<gene>
    <name evidence="2" type="ORF">VNO77_19485</name>
</gene>